<dbReference type="OrthoDB" id="9790810at2"/>
<evidence type="ECO:0000256" key="3">
    <source>
        <dbReference type="ARBA" id="ARBA00023210"/>
    </source>
</evidence>
<accession>A7NPG4</accession>
<dbReference type="AlphaFoldDB" id="A7NPG4"/>
<evidence type="ECO:0000259" key="9">
    <source>
        <dbReference type="Pfam" id="PF05209"/>
    </source>
</evidence>
<keyword evidence="2 7" id="KW-0132">Cell division</keyword>
<dbReference type="eggNOG" id="COG0850">
    <property type="taxonomic scope" value="Bacteria"/>
</dbReference>
<dbReference type="HAMAP" id="MF_00267">
    <property type="entry name" value="MinC"/>
    <property type="match status" value="1"/>
</dbReference>
<comment type="subunit">
    <text evidence="6 7">Interacts with MinD and FtsZ.</text>
</comment>
<dbReference type="Gene3D" id="2.160.20.70">
    <property type="match status" value="1"/>
</dbReference>
<feature type="domain" description="Septum formation inhibitor MinC N-terminal" evidence="9">
    <location>
        <begin position="5"/>
        <end position="73"/>
    </location>
</feature>
<evidence type="ECO:0000256" key="7">
    <source>
        <dbReference type="HAMAP-Rule" id="MF_00267"/>
    </source>
</evidence>
<dbReference type="GO" id="GO:0000902">
    <property type="term" value="P:cell morphogenesis"/>
    <property type="evidence" value="ECO:0007669"/>
    <property type="project" value="InterPro"/>
</dbReference>
<sequence length="225" mass="24032">MTTLVAIKGGKDGLRLHLNESAGWSDVIEALRSQLGQGAQFFNGARVIIDIGNRPLTEEQLAELMALMHEHHLEASALASTSRESRSAARAAGVVARPVTRSITAPESPDGALFIWRTVRSGQIVRHHGHVTIVGDVNAGAEVVAGGSVIVWGRVRGIVHAGALGDRTVIIGAIELRPMQLRIADLIARAPDGAAAGHPEVAYIDGDQIAVESWERYRRANRSDL</sequence>
<protein>
    <recommendedName>
        <fullName evidence="7">Probable septum site-determining protein MinC</fullName>
    </recommendedName>
</protein>
<dbReference type="STRING" id="383372.Rcas_3410"/>
<evidence type="ECO:0000313" key="10">
    <source>
        <dbReference type="EMBL" id="ABU59460.1"/>
    </source>
</evidence>
<dbReference type="PANTHER" id="PTHR34108:SF1">
    <property type="entry name" value="SEPTUM SITE-DETERMINING PROTEIN MINC"/>
    <property type="match status" value="1"/>
</dbReference>
<dbReference type="Pfam" id="PF03775">
    <property type="entry name" value="MinC_C"/>
    <property type="match status" value="1"/>
</dbReference>
<dbReference type="EMBL" id="CP000804">
    <property type="protein sequence ID" value="ABU59460.1"/>
    <property type="molecule type" value="Genomic_DNA"/>
</dbReference>
<name>A7NPG4_ROSCS</name>
<dbReference type="KEGG" id="rca:Rcas_3410"/>
<evidence type="ECO:0000256" key="6">
    <source>
        <dbReference type="ARBA" id="ARBA00046874"/>
    </source>
</evidence>
<organism evidence="10 11">
    <name type="scientific">Roseiflexus castenholzii (strain DSM 13941 / HLO8)</name>
    <dbReference type="NCBI Taxonomy" id="383372"/>
    <lineage>
        <taxon>Bacteria</taxon>
        <taxon>Bacillati</taxon>
        <taxon>Chloroflexota</taxon>
        <taxon>Chloroflexia</taxon>
        <taxon>Chloroflexales</taxon>
        <taxon>Roseiflexineae</taxon>
        <taxon>Roseiflexaceae</taxon>
        <taxon>Roseiflexus</taxon>
    </lineage>
</organism>
<dbReference type="InterPro" id="IPR016098">
    <property type="entry name" value="CAP/MinC_C"/>
</dbReference>
<reference evidence="10 11" key="1">
    <citation type="submission" date="2007-08" db="EMBL/GenBank/DDBJ databases">
        <title>Complete sequence of Roseiflexus castenholzii DSM 13941.</title>
        <authorList>
            <consortium name="US DOE Joint Genome Institute"/>
            <person name="Copeland A."/>
            <person name="Lucas S."/>
            <person name="Lapidus A."/>
            <person name="Barry K."/>
            <person name="Glavina del Rio T."/>
            <person name="Dalin E."/>
            <person name="Tice H."/>
            <person name="Pitluck S."/>
            <person name="Thompson L.S."/>
            <person name="Brettin T."/>
            <person name="Bruce D."/>
            <person name="Detter J.C."/>
            <person name="Han C."/>
            <person name="Tapia R."/>
            <person name="Schmutz J."/>
            <person name="Larimer F."/>
            <person name="Land M."/>
            <person name="Hauser L."/>
            <person name="Kyrpides N."/>
            <person name="Mikhailova N."/>
            <person name="Bryant D.A."/>
            <person name="Hanada S."/>
            <person name="Tsukatani Y."/>
            <person name="Richardson P."/>
        </authorList>
    </citation>
    <scope>NUCLEOTIDE SEQUENCE [LARGE SCALE GENOMIC DNA]</scope>
    <source>
        <strain evidence="11">DSM 13941 / HLO8</strain>
    </source>
</reference>
<dbReference type="Proteomes" id="UP000000263">
    <property type="component" value="Chromosome"/>
</dbReference>
<dbReference type="Pfam" id="PF05209">
    <property type="entry name" value="MinC_N"/>
    <property type="match status" value="1"/>
</dbReference>
<evidence type="ECO:0000256" key="1">
    <source>
        <dbReference type="ARBA" id="ARBA00006291"/>
    </source>
</evidence>
<evidence type="ECO:0000256" key="4">
    <source>
        <dbReference type="ARBA" id="ARBA00023306"/>
    </source>
</evidence>
<dbReference type="InterPro" id="IPR013033">
    <property type="entry name" value="MinC"/>
</dbReference>
<dbReference type="InterPro" id="IPR036145">
    <property type="entry name" value="MinC_C_sf"/>
</dbReference>
<dbReference type="SUPFAM" id="SSF63848">
    <property type="entry name" value="Cell-division inhibitor MinC, C-terminal domain"/>
    <property type="match status" value="1"/>
</dbReference>
<dbReference type="HOGENOM" id="CLU_048711_0_0_0"/>
<keyword evidence="4 7" id="KW-0131">Cell cycle</keyword>
<comment type="similarity">
    <text evidence="1 7">Belongs to the MinC family.</text>
</comment>
<keyword evidence="11" id="KW-1185">Reference proteome</keyword>
<evidence type="ECO:0000259" key="8">
    <source>
        <dbReference type="Pfam" id="PF03775"/>
    </source>
</evidence>
<comment type="function">
    <text evidence="5 7">Cell division inhibitor that blocks the formation of polar Z ring septums. Rapidly oscillates between the poles of the cell to destabilize FtsZ filaments that have formed before they mature into polar Z rings. Prevents FtsZ polymerization.</text>
</comment>
<gene>
    <name evidence="7" type="primary">minC</name>
    <name evidence="10" type="ordered locus">Rcas_3410</name>
</gene>
<dbReference type="GO" id="GO:0051302">
    <property type="term" value="P:regulation of cell division"/>
    <property type="evidence" value="ECO:0007669"/>
    <property type="project" value="InterPro"/>
</dbReference>
<dbReference type="PANTHER" id="PTHR34108">
    <property type="entry name" value="SEPTUM SITE-DETERMINING PROTEIN MINC"/>
    <property type="match status" value="1"/>
</dbReference>
<dbReference type="Gene3D" id="3.30.160.540">
    <property type="match status" value="1"/>
</dbReference>
<evidence type="ECO:0000256" key="5">
    <source>
        <dbReference type="ARBA" id="ARBA00025606"/>
    </source>
</evidence>
<evidence type="ECO:0000256" key="2">
    <source>
        <dbReference type="ARBA" id="ARBA00022618"/>
    </source>
</evidence>
<dbReference type="GO" id="GO:1901891">
    <property type="term" value="P:regulation of cell septum assembly"/>
    <property type="evidence" value="ECO:0007669"/>
    <property type="project" value="InterPro"/>
</dbReference>
<keyword evidence="3 7" id="KW-0717">Septation</keyword>
<feature type="domain" description="Septum formation inhibitor MinC C-terminal" evidence="8">
    <location>
        <begin position="115"/>
        <end position="212"/>
    </location>
</feature>
<dbReference type="InterPro" id="IPR007874">
    <property type="entry name" value="MinC_N"/>
</dbReference>
<dbReference type="InterPro" id="IPR005526">
    <property type="entry name" value="Septum_form_inhib_MinC_C"/>
</dbReference>
<proteinExistence type="inferred from homology"/>
<dbReference type="GO" id="GO:0000917">
    <property type="term" value="P:division septum assembly"/>
    <property type="evidence" value="ECO:0007669"/>
    <property type="project" value="UniProtKB-KW"/>
</dbReference>
<dbReference type="NCBIfam" id="TIGR01222">
    <property type="entry name" value="minC"/>
    <property type="match status" value="1"/>
</dbReference>
<evidence type="ECO:0000313" key="11">
    <source>
        <dbReference type="Proteomes" id="UP000000263"/>
    </source>
</evidence>
<dbReference type="RefSeq" id="WP_012121884.1">
    <property type="nucleotide sequence ID" value="NC_009767.1"/>
</dbReference>